<organism evidence="1 2">
    <name type="scientific">Microbulbifer spongiae</name>
    <dbReference type="NCBI Taxonomy" id="2944933"/>
    <lineage>
        <taxon>Bacteria</taxon>
        <taxon>Pseudomonadati</taxon>
        <taxon>Pseudomonadota</taxon>
        <taxon>Gammaproteobacteria</taxon>
        <taxon>Cellvibrionales</taxon>
        <taxon>Microbulbiferaceae</taxon>
        <taxon>Microbulbifer</taxon>
    </lineage>
</organism>
<evidence type="ECO:0000313" key="1">
    <source>
        <dbReference type="EMBL" id="WKD49946.1"/>
    </source>
</evidence>
<protein>
    <recommendedName>
        <fullName evidence="3">Lipoprotein</fullName>
    </recommendedName>
</protein>
<name>A0ABY9EC62_9GAMM</name>
<keyword evidence="2" id="KW-1185">Reference proteome</keyword>
<dbReference type="EMBL" id="CP098023">
    <property type="protein sequence ID" value="WKD49946.1"/>
    <property type="molecule type" value="Genomic_DNA"/>
</dbReference>
<reference evidence="1 2" key="1">
    <citation type="submission" date="2022-05" db="EMBL/GenBank/DDBJ databases">
        <title>Microbulbifer sp. nov., isolated from sponge.</title>
        <authorList>
            <person name="Gao L."/>
        </authorList>
    </citation>
    <scope>NUCLEOTIDE SEQUENCE [LARGE SCALE GENOMIC DNA]</scope>
    <source>
        <strain evidence="1 2">MI-G</strain>
    </source>
</reference>
<evidence type="ECO:0000313" key="2">
    <source>
        <dbReference type="Proteomes" id="UP001321520"/>
    </source>
</evidence>
<gene>
    <name evidence="1" type="ORF">M8T91_00510</name>
</gene>
<proteinExistence type="predicted"/>
<dbReference type="PROSITE" id="PS51257">
    <property type="entry name" value="PROKAR_LIPOPROTEIN"/>
    <property type="match status" value="1"/>
</dbReference>
<dbReference type="RefSeq" id="WP_301415792.1">
    <property type="nucleotide sequence ID" value="NZ_CP098023.1"/>
</dbReference>
<accession>A0ABY9EC62</accession>
<evidence type="ECO:0008006" key="3">
    <source>
        <dbReference type="Google" id="ProtNLM"/>
    </source>
</evidence>
<sequence length="132" mass="14979">MKLMQRVLFLSLVAVTLGACTSYPLLNIQDRIVPSRIDGSSQTRDSVKQSIIAGCIVKGWSCQEVSPGQILASIDIRKHHAEANINYDNDSYSITYKDSKMLDYDGQRKTIHRSYNRWINNLNSAIIKEMSR</sequence>
<dbReference type="Proteomes" id="UP001321520">
    <property type="component" value="Chromosome"/>
</dbReference>